<evidence type="ECO:0000313" key="2">
    <source>
        <dbReference type="EMBL" id="CAH1100411.1"/>
    </source>
</evidence>
<dbReference type="EMBL" id="OV651822">
    <property type="protein sequence ID" value="CAH1100411.1"/>
    <property type="molecule type" value="Genomic_DNA"/>
</dbReference>
<evidence type="ECO:0000259" key="1">
    <source>
        <dbReference type="Pfam" id="PF20700"/>
    </source>
</evidence>
<gene>
    <name evidence="2" type="ORF">PSYICH_LOCUS1532</name>
</gene>
<dbReference type="Pfam" id="PF20700">
    <property type="entry name" value="Mutator"/>
    <property type="match status" value="2"/>
</dbReference>
<dbReference type="InterPro" id="IPR049012">
    <property type="entry name" value="Mutator_transp_dom"/>
</dbReference>
<dbReference type="OrthoDB" id="421276at2759"/>
<keyword evidence="3" id="KW-1185">Reference proteome</keyword>
<accession>A0A9P0CFL1</accession>
<feature type="domain" description="Mutator-like transposase" evidence="1">
    <location>
        <begin position="62"/>
        <end position="189"/>
    </location>
</feature>
<feature type="domain" description="Mutator-like transposase" evidence="1">
    <location>
        <begin position="195"/>
        <end position="369"/>
    </location>
</feature>
<reference evidence="2" key="1">
    <citation type="submission" date="2022-01" db="EMBL/GenBank/DDBJ databases">
        <authorList>
            <person name="King R."/>
        </authorList>
    </citation>
    <scope>NUCLEOTIDE SEQUENCE</scope>
</reference>
<evidence type="ECO:0000313" key="3">
    <source>
        <dbReference type="Proteomes" id="UP001153636"/>
    </source>
</evidence>
<protein>
    <recommendedName>
        <fullName evidence="1">Mutator-like transposase domain-containing protein</fullName>
    </recommendedName>
</protein>
<proteinExistence type="predicted"/>
<name>A0A9P0CFL1_9CUCU</name>
<sequence>MPRVSKISREDRQSGSTYFVDQKKRFNPNKIIKDEATTKSASSKKIKNASASAPEDVEKHYRIIDFLLVFSTIASLVKCAQCDSSIEFKSCKKEGLGFQIQVKCANCDPHFIPSSEKTGPRYEINTRFAFVMRILGLGLAGCNKFCGLMDMASSFLSKPSYLDFMKSISCSIKTTAEKFLASAADEEKQQTQWYQEHVENDECQANHTGPSGNMEVNAVIELFGRSVKNYGAKISNYIGDGDSKTYGDLVKAKPYGKNFTINKEECVGHVQKRMRKRLRDLVNKTVENKVVKTGKNAGKTRQSKLLGGKGKLTGKVIDNLSRYYGSAIRHNCDSLEGMKNAIWATFYHQQSTDDNPQHHKCMSDENSWCPYQKALATTGVENFKHDYISLPEDVIQAIKPIYEDLSKDELLERCLGGFTQNANKSLNQLIWRIAPKKLSGNRQIVEFASYVAACTFNEGAGAFLTFLCDINVSVGPSANEYATFAE</sequence>
<organism evidence="2 3">
    <name type="scientific">Psylliodes chrysocephalus</name>
    <dbReference type="NCBI Taxonomy" id="3402493"/>
    <lineage>
        <taxon>Eukaryota</taxon>
        <taxon>Metazoa</taxon>
        <taxon>Ecdysozoa</taxon>
        <taxon>Arthropoda</taxon>
        <taxon>Hexapoda</taxon>
        <taxon>Insecta</taxon>
        <taxon>Pterygota</taxon>
        <taxon>Neoptera</taxon>
        <taxon>Endopterygota</taxon>
        <taxon>Coleoptera</taxon>
        <taxon>Polyphaga</taxon>
        <taxon>Cucujiformia</taxon>
        <taxon>Chrysomeloidea</taxon>
        <taxon>Chrysomelidae</taxon>
        <taxon>Galerucinae</taxon>
        <taxon>Alticini</taxon>
        <taxon>Psylliodes</taxon>
    </lineage>
</organism>
<dbReference type="AlphaFoldDB" id="A0A9P0CFL1"/>
<dbReference type="Proteomes" id="UP001153636">
    <property type="component" value="Chromosome 10"/>
</dbReference>